<accession>A0A543AS89</accession>
<organism evidence="5 6">
    <name type="scientific">Stackebrandtia endophytica</name>
    <dbReference type="NCBI Taxonomy" id="1496996"/>
    <lineage>
        <taxon>Bacteria</taxon>
        <taxon>Bacillati</taxon>
        <taxon>Actinomycetota</taxon>
        <taxon>Actinomycetes</taxon>
        <taxon>Glycomycetales</taxon>
        <taxon>Glycomycetaceae</taxon>
        <taxon>Stackebrandtia</taxon>
    </lineage>
</organism>
<evidence type="ECO:0000259" key="4">
    <source>
        <dbReference type="PROSITE" id="PS50977"/>
    </source>
</evidence>
<dbReference type="InterPro" id="IPR041347">
    <property type="entry name" value="MftR_C"/>
</dbReference>
<protein>
    <submittedName>
        <fullName evidence="5">TetR family transcriptional regulator</fullName>
    </submittedName>
</protein>
<dbReference type="InParanoid" id="A0A543AS89"/>
<dbReference type="PROSITE" id="PS50977">
    <property type="entry name" value="HTH_TETR_2"/>
    <property type="match status" value="1"/>
</dbReference>
<dbReference type="PANTHER" id="PTHR30055:SF226">
    <property type="entry name" value="HTH-TYPE TRANSCRIPTIONAL REGULATOR PKSA"/>
    <property type="match status" value="1"/>
</dbReference>
<dbReference type="InterPro" id="IPR009057">
    <property type="entry name" value="Homeodomain-like_sf"/>
</dbReference>
<dbReference type="GO" id="GO:0000976">
    <property type="term" value="F:transcription cis-regulatory region binding"/>
    <property type="evidence" value="ECO:0007669"/>
    <property type="project" value="TreeGrafter"/>
</dbReference>
<dbReference type="Gene3D" id="1.10.10.60">
    <property type="entry name" value="Homeodomain-like"/>
    <property type="match status" value="1"/>
</dbReference>
<dbReference type="PANTHER" id="PTHR30055">
    <property type="entry name" value="HTH-TYPE TRANSCRIPTIONAL REGULATOR RUTR"/>
    <property type="match status" value="1"/>
</dbReference>
<feature type="region of interest" description="Disordered" evidence="3">
    <location>
        <begin position="250"/>
        <end position="318"/>
    </location>
</feature>
<proteinExistence type="predicted"/>
<reference evidence="5 6" key="1">
    <citation type="submission" date="2019-06" db="EMBL/GenBank/DDBJ databases">
        <title>Sequencing the genomes of 1000 actinobacteria strains.</title>
        <authorList>
            <person name="Klenk H.-P."/>
        </authorList>
    </citation>
    <scope>NUCLEOTIDE SEQUENCE [LARGE SCALE GENOMIC DNA]</scope>
    <source>
        <strain evidence="5 6">DSM 45928</strain>
    </source>
</reference>
<evidence type="ECO:0000256" key="1">
    <source>
        <dbReference type="ARBA" id="ARBA00023125"/>
    </source>
</evidence>
<feature type="domain" description="HTH tetR-type" evidence="4">
    <location>
        <begin position="8"/>
        <end position="68"/>
    </location>
</feature>
<dbReference type="AlphaFoldDB" id="A0A543AS89"/>
<dbReference type="SUPFAM" id="SSF46689">
    <property type="entry name" value="Homeodomain-like"/>
    <property type="match status" value="1"/>
</dbReference>
<dbReference type="OrthoDB" id="3235020at2"/>
<evidence type="ECO:0000313" key="6">
    <source>
        <dbReference type="Proteomes" id="UP000317043"/>
    </source>
</evidence>
<feature type="DNA-binding region" description="H-T-H motif" evidence="2">
    <location>
        <begin position="31"/>
        <end position="50"/>
    </location>
</feature>
<dbReference type="Gene3D" id="1.10.357.10">
    <property type="entry name" value="Tetracycline Repressor, domain 2"/>
    <property type="match status" value="1"/>
</dbReference>
<dbReference type="InterPro" id="IPR023772">
    <property type="entry name" value="DNA-bd_HTH_TetR-type_CS"/>
</dbReference>
<evidence type="ECO:0000256" key="3">
    <source>
        <dbReference type="SAM" id="MobiDB-lite"/>
    </source>
</evidence>
<evidence type="ECO:0000313" key="5">
    <source>
        <dbReference type="EMBL" id="TQL75449.1"/>
    </source>
</evidence>
<dbReference type="FunCoup" id="A0A543AS89">
    <property type="interactions" value="1"/>
</dbReference>
<dbReference type="PRINTS" id="PR00455">
    <property type="entry name" value="HTHTETR"/>
</dbReference>
<name>A0A543AS89_9ACTN</name>
<dbReference type="InterPro" id="IPR050109">
    <property type="entry name" value="HTH-type_TetR-like_transc_reg"/>
</dbReference>
<dbReference type="Pfam" id="PF00440">
    <property type="entry name" value="TetR_N"/>
    <property type="match status" value="1"/>
</dbReference>
<dbReference type="GO" id="GO:0003700">
    <property type="term" value="F:DNA-binding transcription factor activity"/>
    <property type="evidence" value="ECO:0007669"/>
    <property type="project" value="TreeGrafter"/>
</dbReference>
<dbReference type="RefSeq" id="WP_142035323.1">
    <property type="nucleotide sequence ID" value="NZ_JBHTGS010000001.1"/>
</dbReference>
<gene>
    <name evidence="5" type="ORF">FB566_0954</name>
</gene>
<dbReference type="Proteomes" id="UP000317043">
    <property type="component" value="Unassembled WGS sequence"/>
</dbReference>
<dbReference type="Pfam" id="PF17754">
    <property type="entry name" value="TetR_C_14"/>
    <property type="match status" value="1"/>
</dbReference>
<comment type="caution">
    <text evidence="5">The sequence shown here is derived from an EMBL/GenBank/DDBJ whole genome shotgun (WGS) entry which is preliminary data.</text>
</comment>
<sequence>MAGATGRVQTRRDLSAAALALFADRGYEATTVDQIAVAAGVARRTFFRYFPTKEDAVFPDHDSTVTRVQSVLDSASPADDPIDVVCEGVREVLRMYAADPTVAVARYRLLREVPALREREIAVVSRYQRLFTKFLLSNWAAESALPDAALYAEVSAAAVVAAHNHVLRQWLRADARGDAFDQLDRALDSVRHRFTEIVVRRRKRVLVTVTEVGTDNEEIISAVRDALRLPVIRRVTPWWIVDVSTVSDALPHSTGRGPSGPEVGASRESGLSECIGGSRTRPHTIRERGPVHPGTRTSDDGETGSRLQGRWLDGASVA</sequence>
<keyword evidence="6" id="KW-1185">Reference proteome</keyword>
<evidence type="ECO:0000256" key="2">
    <source>
        <dbReference type="PROSITE-ProRule" id="PRU00335"/>
    </source>
</evidence>
<dbReference type="EMBL" id="VFOW01000001">
    <property type="protein sequence ID" value="TQL75449.1"/>
    <property type="molecule type" value="Genomic_DNA"/>
</dbReference>
<keyword evidence="1 2" id="KW-0238">DNA-binding</keyword>
<dbReference type="InterPro" id="IPR001647">
    <property type="entry name" value="HTH_TetR"/>
</dbReference>
<dbReference type="PROSITE" id="PS01081">
    <property type="entry name" value="HTH_TETR_1"/>
    <property type="match status" value="1"/>
</dbReference>